<accession>A0A8J7PIU0</accession>
<dbReference type="Proteomes" id="UP000664277">
    <property type="component" value="Unassembled WGS sequence"/>
</dbReference>
<dbReference type="AlphaFoldDB" id="A0A8J7PIU0"/>
<proteinExistence type="predicted"/>
<dbReference type="EMBL" id="JAFLCK010000063">
    <property type="protein sequence ID" value="MBN8662888.1"/>
    <property type="molecule type" value="Genomic_DNA"/>
</dbReference>
<protein>
    <submittedName>
        <fullName evidence="1">Uncharacterized protein</fullName>
    </submittedName>
</protein>
<reference evidence="1" key="1">
    <citation type="submission" date="2021-02" db="EMBL/GenBank/DDBJ databases">
        <title>Genome-Resolved Metagenomics of a Microbial Community Performing Photosynthetic Biological Nutrient Removal.</title>
        <authorList>
            <person name="Mcdaniel E.A."/>
        </authorList>
    </citation>
    <scope>NUCLEOTIDE SEQUENCE</scope>
    <source>
        <strain evidence="1">UWPOB_OBS1</strain>
    </source>
</reference>
<evidence type="ECO:0000313" key="1">
    <source>
        <dbReference type="EMBL" id="MBN8662888.1"/>
    </source>
</evidence>
<evidence type="ECO:0000313" key="2">
    <source>
        <dbReference type="Proteomes" id="UP000664277"/>
    </source>
</evidence>
<gene>
    <name evidence="1" type="ORF">J0M35_21150</name>
</gene>
<organism evidence="1 2">
    <name type="scientific">Candidatus Obscuribacter phosphatis</name>
    <dbReference type="NCBI Taxonomy" id="1906157"/>
    <lineage>
        <taxon>Bacteria</taxon>
        <taxon>Bacillati</taxon>
        <taxon>Candidatus Melainabacteria</taxon>
        <taxon>Candidatus Obscuribacterales</taxon>
        <taxon>Candidatus Obscuribacteraceae</taxon>
        <taxon>Candidatus Obscuribacter</taxon>
    </lineage>
</organism>
<sequence>MNTVKQGASSGGAHFPFLPVSLSSASLFSALVLSASLFFGFLALPVQAAQTSSPDLSQSQSQAQAQAHLRRLQYNRLASQAQELASLRYRVADVEKSLSALSTRNHGASVDSWSQSDRRSYESLHKKLVALKAQHNQLAESYNSFMAANGYPFTDRHDLPRGASVVLLRQVMPLTDVKHFLLN</sequence>
<name>A0A8J7PIU0_9BACT</name>
<comment type="caution">
    <text evidence="1">The sequence shown here is derived from an EMBL/GenBank/DDBJ whole genome shotgun (WGS) entry which is preliminary data.</text>
</comment>